<keyword evidence="10" id="KW-0809">Transit peptide</keyword>
<dbReference type="Gene3D" id="3.90.870.10">
    <property type="entry name" value="DHBP synthase"/>
    <property type="match status" value="1"/>
</dbReference>
<evidence type="ECO:0000256" key="3">
    <source>
        <dbReference type="ARBA" id="ARBA00004496"/>
    </source>
</evidence>
<dbReference type="InterPro" id="IPR050156">
    <property type="entry name" value="TC-AMP_synthase_SUA5"/>
</dbReference>
<dbReference type="NCBIfam" id="TIGR00057">
    <property type="entry name" value="L-threonylcarbamoyladenylate synthase"/>
    <property type="match status" value="1"/>
</dbReference>
<evidence type="ECO:0000256" key="1">
    <source>
        <dbReference type="ARBA" id="ARBA00004173"/>
    </source>
</evidence>
<evidence type="ECO:0000256" key="10">
    <source>
        <dbReference type="ARBA" id="ARBA00022946"/>
    </source>
</evidence>
<sequence length="205" mass="22274">MLTFWGASNASYHRVQSVLNIAHCVQEAHQALFAGDVIAVPTDTIYGIASALGSVGKLYDIKGRDHAKPIAVCVGDPRDVSKVAKLTASTSLLQELLPGPVTLVFRRNESLPLCLNPFTDLVGVRVPDHEFIRQLCRSFGPIALTSANLSNTRSCLNVEEFQCLWPKIGLIIDGNQLSETEQSRSGSTVIDLSISGTYRIIRPGR</sequence>
<protein>
    <recommendedName>
        <fullName evidence="6">Threonylcarbamoyl-AMP synthase</fullName>
        <ecNumber evidence="5">2.7.7.87</ecNumber>
    </recommendedName>
</protein>
<evidence type="ECO:0000256" key="4">
    <source>
        <dbReference type="ARBA" id="ARBA00007663"/>
    </source>
</evidence>
<evidence type="ECO:0000313" key="18">
    <source>
        <dbReference type="Proteomes" id="UP000270296"/>
    </source>
</evidence>
<dbReference type="WBParaSite" id="SBAD_0000734301-mRNA-1">
    <property type="protein sequence ID" value="SBAD_0000734301-mRNA-1"/>
    <property type="gene ID" value="SBAD_0000734301"/>
</dbReference>
<dbReference type="Proteomes" id="UP000270296">
    <property type="component" value="Unassembled WGS sequence"/>
</dbReference>
<keyword evidence="9" id="KW-0808">Transferase</keyword>
<organism evidence="19">
    <name type="scientific">Soboliphyme baturini</name>
    <dbReference type="NCBI Taxonomy" id="241478"/>
    <lineage>
        <taxon>Eukaryota</taxon>
        <taxon>Metazoa</taxon>
        <taxon>Ecdysozoa</taxon>
        <taxon>Nematoda</taxon>
        <taxon>Enoplea</taxon>
        <taxon>Dorylaimia</taxon>
        <taxon>Dioctophymatida</taxon>
        <taxon>Dioctophymatoidea</taxon>
        <taxon>Soboliphymatidae</taxon>
        <taxon>Soboliphyme</taxon>
    </lineage>
</organism>
<comment type="similarity">
    <text evidence="4">Belongs to the SUA5 family.</text>
</comment>
<evidence type="ECO:0000313" key="19">
    <source>
        <dbReference type="WBParaSite" id="SBAD_0000734301-mRNA-1"/>
    </source>
</evidence>
<accession>A0A183ITY0</accession>
<keyword evidence="18" id="KW-1185">Reference proteome</keyword>
<dbReference type="Pfam" id="PF01300">
    <property type="entry name" value="Sua5_yciO_yrdC"/>
    <property type="match status" value="1"/>
</dbReference>
<evidence type="ECO:0000256" key="8">
    <source>
        <dbReference type="ARBA" id="ARBA00022490"/>
    </source>
</evidence>
<evidence type="ECO:0000256" key="9">
    <source>
        <dbReference type="ARBA" id="ARBA00022679"/>
    </source>
</evidence>
<dbReference type="PANTHER" id="PTHR17490:SF10">
    <property type="entry name" value="THREONYLCARBAMOYL-AMP SYNTHASE"/>
    <property type="match status" value="1"/>
</dbReference>
<comment type="subunit">
    <text evidence="15">Interacts with RSC1A1.</text>
</comment>
<dbReference type="EC" id="2.7.7.87" evidence="5"/>
<keyword evidence="12" id="KW-0472">Membrane</keyword>
<keyword evidence="7" id="KW-1003">Cell membrane</keyword>
<dbReference type="GO" id="GO:0061710">
    <property type="term" value="F:L-threonylcarbamoyladenylate synthase"/>
    <property type="evidence" value="ECO:0007669"/>
    <property type="project" value="UniProtKB-EC"/>
</dbReference>
<dbReference type="AlphaFoldDB" id="A0A183ITY0"/>
<reference evidence="17 18" key="2">
    <citation type="submission" date="2018-11" db="EMBL/GenBank/DDBJ databases">
        <authorList>
            <consortium name="Pathogen Informatics"/>
        </authorList>
    </citation>
    <scope>NUCLEOTIDE SEQUENCE [LARGE SCALE GENOMIC DNA]</scope>
</reference>
<comment type="subcellular location">
    <subcellularLocation>
        <location evidence="2">Cell membrane</location>
        <topology evidence="2">Peripheral membrane protein</topology>
    </subcellularLocation>
    <subcellularLocation>
        <location evidence="3">Cytoplasm</location>
    </subcellularLocation>
    <subcellularLocation>
        <location evidence="1">Mitochondrion</location>
    </subcellularLocation>
</comment>
<dbReference type="EMBL" id="UZAM01010298">
    <property type="protein sequence ID" value="VDP11785.1"/>
    <property type="molecule type" value="Genomic_DNA"/>
</dbReference>
<evidence type="ECO:0000256" key="14">
    <source>
        <dbReference type="ARBA" id="ARBA00058524"/>
    </source>
</evidence>
<dbReference type="GO" id="GO:0005739">
    <property type="term" value="C:mitochondrion"/>
    <property type="evidence" value="ECO:0007669"/>
    <property type="project" value="UniProtKB-SubCell"/>
</dbReference>
<dbReference type="FunFam" id="3.90.870.10:FF:000007">
    <property type="entry name" value="YrdC N6-threonylcarbamoyltransferase domain containing"/>
    <property type="match status" value="1"/>
</dbReference>
<dbReference type="SUPFAM" id="SSF55821">
    <property type="entry name" value="YrdC/RibB"/>
    <property type="match status" value="1"/>
</dbReference>
<evidence type="ECO:0000256" key="12">
    <source>
        <dbReference type="ARBA" id="ARBA00023136"/>
    </source>
</evidence>
<evidence type="ECO:0000259" key="16">
    <source>
        <dbReference type="PROSITE" id="PS51163"/>
    </source>
</evidence>
<name>A0A183ITY0_9BILA</name>
<evidence type="ECO:0000256" key="7">
    <source>
        <dbReference type="ARBA" id="ARBA00022475"/>
    </source>
</evidence>
<evidence type="ECO:0000256" key="2">
    <source>
        <dbReference type="ARBA" id="ARBA00004202"/>
    </source>
</evidence>
<dbReference type="PANTHER" id="PTHR17490">
    <property type="entry name" value="SUA5"/>
    <property type="match status" value="1"/>
</dbReference>
<dbReference type="GO" id="GO:0005886">
    <property type="term" value="C:plasma membrane"/>
    <property type="evidence" value="ECO:0007669"/>
    <property type="project" value="UniProtKB-SubCell"/>
</dbReference>
<dbReference type="GO" id="GO:0000049">
    <property type="term" value="F:tRNA binding"/>
    <property type="evidence" value="ECO:0007669"/>
    <property type="project" value="TreeGrafter"/>
</dbReference>
<dbReference type="OrthoDB" id="3648309at2759"/>
<gene>
    <name evidence="17" type="ORF">SBAD_LOCUS7077</name>
</gene>
<evidence type="ECO:0000256" key="13">
    <source>
        <dbReference type="ARBA" id="ARBA00048366"/>
    </source>
</evidence>
<evidence type="ECO:0000256" key="15">
    <source>
        <dbReference type="ARBA" id="ARBA00063146"/>
    </source>
</evidence>
<keyword evidence="8" id="KW-0963">Cytoplasm</keyword>
<evidence type="ECO:0000256" key="11">
    <source>
        <dbReference type="ARBA" id="ARBA00023128"/>
    </source>
</evidence>
<dbReference type="PROSITE" id="PS51163">
    <property type="entry name" value="YRDC"/>
    <property type="match status" value="1"/>
</dbReference>
<dbReference type="GO" id="GO:0006450">
    <property type="term" value="P:regulation of translational fidelity"/>
    <property type="evidence" value="ECO:0007669"/>
    <property type="project" value="TreeGrafter"/>
</dbReference>
<evidence type="ECO:0000313" key="17">
    <source>
        <dbReference type="EMBL" id="VDP11785.1"/>
    </source>
</evidence>
<evidence type="ECO:0000256" key="5">
    <source>
        <dbReference type="ARBA" id="ARBA00012584"/>
    </source>
</evidence>
<comment type="function">
    <text evidence="14">Cytoplasmic and mitochondrial threonylcarbamoyl-AMP synthase required for the formation of a threonylcarbamoyl group on adenosine at position 37 (t(6)A37) in tRNAs that read codons beginning with adenine. Catalyzes the conversion of L-threonine, HCO(3)(-)/CO(2) and ATP to give threonylcarbamoyl-AMP (TC-AMP) as the acyladenylate intermediate, with the release of diphosphate. Participates in t(6)A37 formation in cytoplasmic and mitochondrial tRNAs. May regulate the activity of some transporters.</text>
</comment>
<comment type="catalytic activity">
    <reaction evidence="13">
        <text>L-threonine + hydrogencarbonate + ATP = L-threonylcarbamoyladenylate + diphosphate + H2O</text>
        <dbReference type="Rhea" id="RHEA:36407"/>
        <dbReference type="ChEBI" id="CHEBI:15377"/>
        <dbReference type="ChEBI" id="CHEBI:17544"/>
        <dbReference type="ChEBI" id="CHEBI:30616"/>
        <dbReference type="ChEBI" id="CHEBI:33019"/>
        <dbReference type="ChEBI" id="CHEBI:57926"/>
        <dbReference type="ChEBI" id="CHEBI:73682"/>
        <dbReference type="EC" id="2.7.7.87"/>
    </reaction>
</comment>
<dbReference type="InterPro" id="IPR006070">
    <property type="entry name" value="Sua5-like_dom"/>
</dbReference>
<proteinExistence type="inferred from homology"/>
<evidence type="ECO:0000256" key="6">
    <source>
        <dbReference type="ARBA" id="ARBA00015492"/>
    </source>
</evidence>
<feature type="domain" description="YrdC-like" evidence="16">
    <location>
        <begin position="22"/>
        <end position="205"/>
    </location>
</feature>
<dbReference type="InterPro" id="IPR017945">
    <property type="entry name" value="DHBP_synth_RibB-like_a/b_dom"/>
</dbReference>
<dbReference type="GO" id="GO:0003725">
    <property type="term" value="F:double-stranded RNA binding"/>
    <property type="evidence" value="ECO:0007669"/>
    <property type="project" value="InterPro"/>
</dbReference>
<reference evidence="19" key="1">
    <citation type="submission" date="2016-06" db="UniProtKB">
        <authorList>
            <consortium name="WormBaseParasite"/>
        </authorList>
    </citation>
    <scope>IDENTIFICATION</scope>
</reference>
<keyword evidence="11" id="KW-0496">Mitochondrion</keyword>